<sequence>MSEIGGRSLCPCQQKVLFGQFSTEKRQHIARKREWQRHPLAELKERRPLVKNQVSVKPATYSSRITTDIPFHESPGASFDRYLENKPRVFEAIFPDKQRSQQLNEEEWRIQMLPINFLFLTVRPTVDTRLKCKSGGRDYPPEVPKEVAKVIELDITRWELQGLDDVFEPSHFELGVRGALYSERQGSISRLKGQLEMTMGLILPPMVALIPEDVCGNVADSVLRRLVENMKQKVNSSLLADYGAFKRERL</sequence>
<protein>
    <submittedName>
        <fullName evidence="1">Uncharacterized protein LOC105133477</fullName>
    </submittedName>
</protein>
<dbReference type="AlphaFoldDB" id="A0A2P2J9F0"/>
<accession>A0A2P2J9F0</accession>
<dbReference type="EMBL" id="GGEC01009534">
    <property type="protein sequence ID" value="MBW90017.1"/>
    <property type="molecule type" value="Transcribed_RNA"/>
</dbReference>
<organism evidence="1">
    <name type="scientific">Rhizophora mucronata</name>
    <name type="common">Asiatic mangrove</name>
    <dbReference type="NCBI Taxonomy" id="61149"/>
    <lineage>
        <taxon>Eukaryota</taxon>
        <taxon>Viridiplantae</taxon>
        <taxon>Streptophyta</taxon>
        <taxon>Embryophyta</taxon>
        <taxon>Tracheophyta</taxon>
        <taxon>Spermatophyta</taxon>
        <taxon>Magnoliopsida</taxon>
        <taxon>eudicotyledons</taxon>
        <taxon>Gunneridae</taxon>
        <taxon>Pentapetalae</taxon>
        <taxon>rosids</taxon>
        <taxon>fabids</taxon>
        <taxon>Malpighiales</taxon>
        <taxon>Rhizophoraceae</taxon>
        <taxon>Rhizophora</taxon>
    </lineage>
</organism>
<dbReference type="PANTHER" id="PTHR34133">
    <property type="entry name" value="OS07G0633000 PROTEIN"/>
    <property type="match status" value="1"/>
</dbReference>
<dbReference type="PANTHER" id="PTHR34133:SF8">
    <property type="entry name" value="OS07G0633000 PROTEIN"/>
    <property type="match status" value="1"/>
</dbReference>
<dbReference type="InterPro" id="IPR018971">
    <property type="entry name" value="DUF1997"/>
</dbReference>
<dbReference type="Pfam" id="PF09366">
    <property type="entry name" value="DUF1997"/>
    <property type="match status" value="1"/>
</dbReference>
<evidence type="ECO:0000313" key="1">
    <source>
        <dbReference type="EMBL" id="MBW90017.1"/>
    </source>
</evidence>
<reference evidence="1" key="1">
    <citation type="submission" date="2018-02" db="EMBL/GenBank/DDBJ databases">
        <title>Rhizophora mucronata_Transcriptome.</title>
        <authorList>
            <person name="Meera S.P."/>
            <person name="Sreeshan A."/>
            <person name="Augustine A."/>
        </authorList>
    </citation>
    <scope>NUCLEOTIDE SEQUENCE</scope>
    <source>
        <tissue evidence="1">Leaf</tissue>
    </source>
</reference>
<proteinExistence type="predicted"/>
<name>A0A2P2J9F0_RHIMU</name>